<evidence type="ECO:0000313" key="2">
    <source>
        <dbReference type="Proteomes" id="UP000195781"/>
    </source>
</evidence>
<sequence>MVTADVVGSYTATDEYGDKQTEQTGLGFKIARGSNLDNSATNALALINAQDEAELELYINIPTRYDNEIGEDVVIDIEGIDVQVTEVEDATDNEYLLPDAYEIDGLAISTPEVGYGFQVTGTITNKTDHRWSSIEIGFLAIDADNNPYRFFWVEEGSAYSGYATTVSEAEYIKPDSSGELVYGEQDAAYRYNPEDNYSAVTLDSSQVFSIDKVASVEVQYARATFDDEDDSDE</sequence>
<reference evidence="2" key="1">
    <citation type="submission" date="2017-04" db="EMBL/GenBank/DDBJ databases">
        <title>Function of individual gut microbiota members based on whole genome sequencing of pure cultures obtained from chicken caecum.</title>
        <authorList>
            <person name="Medvecky M."/>
            <person name="Cejkova D."/>
            <person name="Polansky O."/>
            <person name="Karasova D."/>
            <person name="Kubasova T."/>
            <person name="Cizek A."/>
            <person name="Rychlik I."/>
        </authorList>
    </citation>
    <scope>NUCLEOTIDE SEQUENCE [LARGE SCALE GENOMIC DNA]</scope>
    <source>
        <strain evidence="2">An5</strain>
    </source>
</reference>
<comment type="caution">
    <text evidence="1">The sequence shown here is derived from an EMBL/GenBank/DDBJ whole genome shotgun (WGS) entry which is preliminary data.</text>
</comment>
<accession>A0A1Y3XIJ0</accession>
<dbReference type="EMBL" id="NFIE01000025">
    <property type="protein sequence ID" value="OUN85366.1"/>
    <property type="molecule type" value="Genomic_DNA"/>
</dbReference>
<gene>
    <name evidence="1" type="ORF">B5G02_09220</name>
</gene>
<evidence type="ECO:0000313" key="1">
    <source>
        <dbReference type="EMBL" id="OUN85366.1"/>
    </source>
</evidence>
<protein>
    <submittedName>
        <fullName evidence="1">Uncharacterized protein</fullName>
    </submittedName>
</protein>
<dbReference type="Proteomes" id="UP000195781">
    <property type="component" value="Unassembled WGS sequence"/>
</dbReference>
<proteinExistence type="predicted"/>
<dbReference type="AlphaFoldDB" id="A0A1Y3XIJ0"/>
<name>A0A1Y3XIJ0_9ACTN</name>
<keyword evidence="2" id="KW-1185">Reference proteome</keyword>
<organism evidence="1 2">
    <name type="scientific">[Collinsella] massiliensis</name>
    <dbReference type="NCBI Taxonomy" id="1232426"/>
    <lineage>
        <taxon>Bacteria</taxon>
        <taxon>Bacillati</taxon>
        <taxon>Actinomycetota</taxon>
        <taxon>Coriobacteriia</taxon>
        <taxon>Coriobacteriales</taxon>
        <taxon>Coriobacteriaceae</taxon>
        <taxon>Enorma</taxon>
    </lineage>
</organism>